<dbReference type="AlphaFoldDB" id="A0A6G1I4F2"/>
<protein>
    <submittedName>
        <fullName evidence="2">Uncharacterized protein</fullName>
    </submittedName>
</protein>
<sequence length="168" mass="19684">MPYKWYDNELSIQQHLHQMQRSDWYLLSEYLKAFRKAWRKAVKAKTELSYATALEMMFEQADLEIPDCVEACEDDWKTRGLPRVRIDEREFRKTYRKLLSEALKFESDPDYDYFHEKIGNTIPTSDSETDDDGSPEHKRHCSSDADLTPDQSKPPSGDKQEIPKSGAV</sequence>
<proteinExistence type="predicted"/>
<keyword evidence="3" id="KW-1185">Reference proteome</keyword>
<reference evidence="2" key="1">
    <citation type="journal article" date="2020" name="Stud. Mycol.">
        <title>101 Dothideomycetes genomes: a test case for predicting lifestyles and emergence of pathogens.</title>
        <authorList>
            <person name="Haridas S."/>
            <person name="Albert R."/>
            <person name="Binder M."/>
            <person name="Bloem J."/>
            <person name="Labutti K."/>
            <person name="Salamov A."/>
            <person name="Andreopoulos B."/>
            <person name="Baker S."/>
            <person name="Barry K."/>
            <person name="Bills G."/>
            <person name="Bluhm B."/>
            <person name="Cannon C."/>
            <person name="Castanera R."/>
            <person name="Culley D."/>
            <person name="Daum C."/>
            <person name="Ezra D."/>
            <person name="Gonzalez J."/>
            <person name="Henrissat B."/>
            <person name="Kuo A."/>
            <person name="Liang C."/>
            <person name="Lipzen A."/>
            <person name="Lutzoni F."/>
            <person name="Magnuson J."/>
            <person name="Mondo S."/>
            <person name="Nolan M."/>
            <person name="Ohm R."/>
            <person name="Pangilinan J."/>
            <person name="Park H.-J."/>
            <person name="Ramirez L."/>
            <person name="Alfaro M."/>
            <person name="Sun H."/>
            <person name="Tritt A."/>
            <person name="Yoshinaga Y."/>
            <person name="Zwiers L.-H."/>
            <person name="Turgeon B."/>
            <person name="Goodwin S."/>
            <person name="Spatafora J."/>
            <person name="Crous P."/>
            <person name="Grigoriev I."/>
        </authorList>
    </citation>
    <scope>NUCLEOTIDE SEQUENCE</scope>
    <source>
        <strain evidence="2">CBS 262.69</strain>
    </source>
</reference>
<evidence type="ECO:0000256" key="1">
    <source>
        <dbReference type="SAM" id="MobiDB-lite"/>
    </source>
</evidence>
<name>A0A6G1I4F2_9PEZI</name>
<feature type="region of interest" description="Disordered" evidence="1">
    <location>
        <begin position="116"/>
        <end position="168"/>
    </location>
</feature>
<evidence type="ECO:0000313" key="3">
    <source>
        <dbReference type="Proteomes" id="UP000799640"/>
    </source>
</evidence>
<evidence type="ECO:0000313" key="2">
    <source>
        <dbReference type="EMBL" id="KAF2403152.1"/>
    </source>
</evidence>
<dbReference type="EMBL" id="ML996690">
    <property type="protein sequence ID" value="KAF2403152.1"/>
    <property type="molecule type" value="Genomic_DNA"/>
</dbReference>
<organism evidence="2 3">
    <name type="scientific">Trichodelitschia bisporula</name>
    <dbReference type="NCBI Taxonomy" id="703511"/>
    <lineage>
        <taxon>Eukaryota</taxon>
        <taxon>Fungi</taxon>
        <taxon>Dikarya</taxon>
        <taxon>Ascomycota</taxon>
        <taxon>Pezizomycotina</taxon>
        <taxon>Dothideomycetes</taxon>
        <taxon>Dothideomycetes incertae sedis</taxon>
        <taxon>Phaeotrichales</taxon>
        <taxon>Phaeotrichaceae</taxon>
        <taxon>Trichodelitschia</taxon>
    </lineage>
</organism>
<accession>A0A6G1I4F2</accession>
<dbReference type="Proteomes" id="UP000799640">
    <property type="component" value="Unassembled WGS sequence"/>
</dbReference>
<gene>
    <name evidence="2" type="ORF">EJ06DRAFT_528109</name>
</gene>